<comment type="subcellular location">
    <subcellularLocation>
        <location evidence="1">Secreted</location>
    </subcellularLocation>
</comment>
<evidence type="ECO:0000256" key="4">
    <source>
        <dbReference type="ARBA" id="ARBA00023030"/>
    </source>
</evidence>
<dbReference type="InterPro" id="IPR001839">
    <property type="entry name" value="TGF-b_C"/>
</dbReference>
<reference evidence="9" key="1">
    <citation type="submission" date="2022-01" db="EMBL/GenBank/DDBJ databases">
        <authorList>
            <person name="Braso-Vives M."/>
        </authorList>
    </citation>
    <scope>NUCLEOTIDE SEQUENCE</scope>
</reference>
<keyword evidence="3" id="KW-0964">Secreted</keyword>
<dbReference type="GO" id="GO:0008083">
    <property type="term" value="F:growth factor activity"/>
    <property type="evidence" value="ECO:0007669"/>
    <property type="project" value="UniProtKB-KW"/>
</dbReference>
<feature type="region of interest" description="Disordered" evidence="7">
    <location>
        <begin position="68"/>
        <end position="89"/>
    </location>
</feature>
<name>A0A8J9YQV8_BRALA</name>
<dbReference type="EMBL" id="OV696695">
    <property type="protein sequence ID" value="CAH1239071.1"/>
    <property type="molecule type" value="Genomic_DNA"/>
</dbReference>
<feature type="region of interest" description="Disordered" evidence="7">
    <location>
        <begin position="502"/>
        <end position="523"/>
    </location>
</feature>
<dbReference type="AlphaFoldDB" id="A0A8J9YQV8"/>
<evidence type="ECO:0000259" key="8">
    <source>
        <dbReference type="SMART" id="SM00204"/>
    </source>
</evidence>
<sequence>MEGTPCGLYGEVSAILGFRGAMHAHNGTPLSFIPNAPCSGGSSDVFLVQITPLIPSLVVRLTERRDGRQPPLSLDKGISIRRPGPASGRHSSVFAMPICITKAGELTPRRARGVSSSSWSGPTQGCAYTMGRQDGGTRCVLVLLLAGICVCAEAASTRRCATCSPDTVQDKVENALRLELIKRQILDRLGLDTRPNITKAVPRKAIHTALRRLHAEDLITQVSTPAPEDQDSEQQERHEEVQTVEIISFAEAADGDLGREYIQFKTSENAETTVASRAVTWVFLKLYADKMALRKPVSVTVDLAQVRSAGPGLQQLETVVRRTLLITRSGWHSFNVVGALRNVFETSEDKVTFRVRCYGCGSVVKPMLLSDVGVSMRPDVLRRRRGEEDRGSLHHKLGHDVDLDEVKHPHHPFLVLRTRSKPGKRRSKRQADKGACRKHSLFVSFEQLGWDDWIIAPMPGYQANFCAGGCPSVEYPETAASFHALLGDEKRSADPSVALTMSNRAHASSQLPLERRGHGPPAL</sequence>
<keyword evidence="5" id="KW-1015">Disulfide bond</keyword>
<evidence type="ECO:0000256" key="5">
    <source>
        <dbReference type="ARBA" id="ARBA00023157"/>
    </source>
</evidence>
<dbReference type="Pfam" id="PF00019">
    <property type="entry name" value="TGF_beta"/>
    <property type="match status" value="1"/>
</dbReference>
<dbReference type="SMART" id="SM00204">
    <property type="entry name" value="TGFB"/>
    <property type="match status" value="1"/>
</dbReference>
<evidence type="ECO:0000256" key="3">
    <source>
        <dbReference type="ARBA" id="ARBA00022525"/>
    </source>
</evidence>
<comment type="similarity">
    <text evidence="2 6">Belongs to the TGF-beta family.</text>
</comment>
<proteinExistence type="inferred from homology"/>
<dbReference type="Pfam" id="PF00688">
    <property type="entry name" value="TGFb_propeptide"/>
    <property type="match status" value="1"/>
</dbReference>
<keyword evidence="10" id="KW-1185">Reference proteome</keyword>
<dbReference type="InterPro" id="IPR029034">
    <property type="entry name" value="Cystine-knot_cytokine"/>
</dbReference>
<feature type="domain" description="TGF-beta family profile" evidence="8">
    <location>
        <begin position="436"/>
        <end position="504"/>
    </location>
</feature>
<protein>
    <submittedName>
        <fullName evidence="9">INHBB protein</fullName>
    </submittedName>
</protein>
<organism evidence="9 10">
    <name type="scientific">Branchiostoma lanceolatum</name>
    <name type="common">Common lancelet</name>
    <name type="synonym">Amphioxus lanceolatum</name>
    <dbReference type="NCBI Taxonomy" id="7740"/>
    <lineage>
        <taxon>Eukaryota</taxon>
        <taxon>Metazoa</taxon>
        <taxon>Chordata</taxon>
        <taxon>Cephalochordata</taxon>
        <taxon>Leptocardii</taxon>
        <taxon>Amphioxiformes</taxon>
        <taxon>Branchiostomatidae</taxon>
        <taxon>Branchiostoma</taxon>
    </lineage>
</organism>
<dbReference type="InterPro" id="IPR015615">
    <property type="entry name" value="TGF-beta-rel"/>
</dbReference>
<evidence type="ECO:0000313" key="10">
    <source>
        <dbReference type="Proteomes" id="UP000838412"/>
    </source>
</evidence>
<dbReference type="OrthoDB" id="6516235at2759"/>
<evidence type="ECO:0000256" key="1">
    <source>
        <dbReference type="ARBA" id="ARBA00004613"/>
    </source>
</evidence>
<accession>A0A8J9YQV8</accession>
<dbReference type="InterPro" id="IPR001111">
    <property type="entry name" value="TGF-b_propeptide"/>
</dbReference>
<keyword evidence="4 6" id="KW-0339">Growth factor</keyword>
<evidence type="ECO:0000256" key="6">
    <source>
        <dbReference type="RuleBase" id="RU000354"/>
    </source>
</evidence>
<dbReference type="Proteomes" id="UP000838412">
    <property type="component" value="Chromosome 10"/>
</dbReference>
<dbReference type="Gene3D" id="2.60.120.970">
    <property type="match status" value="1"/>
</dbReference>
<evidence type="ECO:0000313" key="9">
    <source>
        <dbReference type="EMBL" id="CAH1239071.1"/>
    </source>
</evidence>
<dbReference type="GO" id="GO:0005615">
    <property type="term" value="C:extracellular space"/>
    <property type="evidence" value="ECO:0007669"/>
    <property type="project" value="TreeGrafter"/>
</dbReference>
<evidence type="ECO:0000256" key="2">
    <source>
        <dbReference type="ARBA" id="ARBA00006656"/>
    </source>
</evidence>
<dbReference type="PANTHER" id="PTHR11848">
    <property type="entry name" value="TGF-BETA FAMILY"/>
    <property type="match status" value="1"/>
</dbReference>
<dbReference type="PANTHER" id="PTHR11848:SF309">
    <property type="entry name" value="INHIBIN BETA CHAIN"/>
    <property type="match status" value="1"/>
</dbReference>
<gene>
    <name evidence="9" type="primary">INHBB</name>
    <name evidence="9" type="ORF">BLAG_LOCUS3454</name>
</gene>
<feature type="compositionally biased region" description="Polar residues" evidence="7">
    <location>
        <begin position="502"/>
        <end position="511"/>
    </location>
</feature>
<dbReference type="GO" id="GO:0005125">
    <property type="term" value="F:cytokine activity"/>
    <property type="evidence" value="ECO:0007669"/>
    <property type="project" value="TreeGrafter"/>
</dbReference>
<dbReference type="SUPFAM" id="SSF57501">
    <property type="entry name" value="Cystine-knot cytokines"/>
    <property type="match status" value="1"/>
</dbReference>
<evidence type="ECO:0000256" key="7">
    <source>
        <dbReference type="SAM" id="MobiDB-lite"/>
    </source>
</evidence>
<dbReference type="Gene3D" id="2.10.90.10">
    <property type="entry name" value="Cystine-knot cytokines"/>
    <property type="match status" value="1"/>
</dbReference>